<keyword evidence="1" id="KW-0732">Signal</keyword>
<evidence type="ECO:0000256" key="1">
    <source>
        <dbReference type="SAM" id="SignalP"/>
    </source>
</evidence>
<reference evidence="3" key="1">
    <citation type="journal article" date="2019" name="Int. J. Syst. Evol. Microbiol.">
        <title>The Global Catalogue of Microorganisms (GCM) 10K type strain sequencing project: providing services to taxonomists for standard genome sequencing and annotation.</title>
        <authorList>
            <consortium name="The Broad Institute Genomics Platform"/>
            <consortium name="The Broad Institute Genome Sequencing Center for Infectious Disease"/>
            <person name="Wu L."/>
            <person name="Ma J."/>
        </authorList>
    </citation>
    <scope>NUCLEOTIDE SEQUENCE [LARGE SCALE GENOMIC DNA]</scope>
    <source>
        <strain evidence="3">CCUG 54520</strain>
    </source>
</reference>
<protein>
    <recommendedName>
        <fullName evidence="4">Secreted protein</fullName>
    </recommendedName>
</protein>
<comment type="caution">
    <text evidence="2">The sequence shown here is derived from an EMBL/GenBank/DDBJ whole genome shotgun (WGS) entry which is preliminary data.</text>
</comment>
<sequence>MNKNSLRLALAAIAVAPLIALGSGASAGAAAPVPLPPAAQPVVLLGQIDPLGSILACAPWGLIPLFGPNIIFPICVV</sequence>
<name>A0ABV9FTP2_9NOCA</name>
<keyword evidence="3" id="KW-1185">Reference proteome</keyword>
<evidence type="ECO:0000313" key="2">
    <source>
        <dbReference type="EMBL" id="MFC4605343.1"/>
    </source>
</evidence>
<dbReference type="RefSeq" id="WP_378418868.1">
    <property type="nucleotide sequence ID" value="NZ_JBHSFO010000010.1"/>
</dbReference>
<gene>
    <name evidence="2" type="ORF">ACFO6S_16715</name>
</gene>
<feature type="chain" id="PRO_5046124252" description="Secreted protein" evidence="1">
    <location>
        <begin position="28"/>
        <end position="77"/>
    </location>
</feature>
<dbReference type="Proteomes" id="UP001595914">
    <property type="component" value="Unassembled WGS sequence"/>
</dbReference>
<organism evidence="2 3">
    <name type="scientific">Rhodococcus kronopolitis</name>
    <dbReference type="NCBI Taxonomy" id="1460226"/>
    <lineage>
        <taxon>Bacteria</taxon>
        <taxon>Bacillati</taxon>
        <taxon>Actinomycetota</taxon>
        <taxon>Actinomycetes</taxon>
        <taxon>Mycobacteriales</taxon>
        <taxon>Nocardiaceae</taxon>
        <taxon>Rhodococcus</taxon>
    </lineage>
</organism>
<proteinExistence type="predicted"/>
<evidence type="ECO:0008006" key="4">
    <source>
        <dbReference type="Google" id="ProtNLM"/>
    </source>
</evidence>
<dbReference type="EMBL" id="JBHSFO010000010">
    <property type="protein sequence ID" value="MFC4605343.1"/>
    <property type="molecule type" value="Genomic_DNA"/>
</dbReference>
<feature type="signal peptide" evidence="1">
    <location>
        <begin position="1"/>
        <end position="27"/>
    </location>
</feature>
<accession>A0ABV9FTP2</accession>
<evidence type="ECO:0000313" key="3">
    <source>
        <dbReference type="Proteomes" id="UP001595914"/>
    </source>
</evidence>